<keyword evidence="7 9" id="KW-0460">Magnesium</keyword>
<keyword evidence="3 9" id="KW-1003">Cell membrane</keyword>
<dbReference type="Gene3D" id="3.30.540.10">
    <property type="entry name" value="Fructose-1,6-Bisphosphatase, subunit A, domain 1"/>
    <property type="match status" value="1"/>
</dbReference>
<dbReference type="HAMAP" id="MF_02095">
    <property type="entry name" value="CysQ"/>
    <property type="match status" value="1"/>
</dbReference>
<feature type="binding site" evidence="9">
    <location>
        <position position="81"/>
    </location>
    <ligand>
        <name>Mg(2+)</name>
        <dbReference type="ChEBI" id="CHEBI:18420"/>
        <label>1</label>
    </ligand>
</feature>
<organism evidence="10 11">
    <name type="scientific">Candidatus Trichorickettsia mobilis</name>
    <dbReference type="NCBI Taxonomy" id="1346319"/>
    <lineage>
        <taxon>Bacteria</taxon>
        <taxon>Pseudomonadati</taxon>
        <taxon>Pseudomonadota</taxon>
        <taxon>Alphaproteobacteria</taxon>
        <taxon>Rickettsiales</taxon>
        <taxon>Rickettsiaceae</taxon>
        <taxon>Rickettsieae</taxon>
        <taxon>Candidatus Trichorickettsia</taxon>
    </lineage>
</organism>
<comment type="subcellular location">
    <subcellularLocation>
        <location evidence="9">Cell inner membrane</location>
        <topology evidence="9">Peripheral membrane protein</topology>
        <orientation evidence="9">Cytoplasmic side</orientation>
    </subcellularLocation>
</comment>
<proteinExistence type="inferred from homology"/>
<evidence type="ECO:0000256" key="4">
    <source>
        <dbReference type="ARBA" id="ARBA00022519"/>
    </source>
</evidence>
<feature type="binding site" evidence="9">
    <location>
        <position position="65"/>
    </location>
    <ligand>
        <name>Mg(2+)</name>
        <dbReference type="ChEBI" id="CHEBI:18420"/>
        <label>1</label>
    </ligand>
</feature>
<dbReference type="PRINTS" id="PR00377">
    <property type="entry name" value="IMPHPHTASES"/>
</dbReference>
<dbReference type="PANTHER" id="PTHR43028">
    <property type="entry name" value="3'(2'),5'-BISPHOSPHATE NUCLEOTIDASE 1"/>
    <property type="match status" value="1"/>
</dbReference>
<evidence type="ECO:0000256" key="8">
    <source>
        <dbReference type="ARBA" id="ARBA00023136"/>
    </source>
</evidence>
<evidence type="ECO:0000256" key="5">
    <source>
        <dbReference type="ARBA" id="ARBA00022723"/>
    </source>
</evidence>
<keyword evidence="4 9" id="KW-0997">Cell inner membrane</keyword>
<feature type="binding site" evidence="9">
    <location>
        <position position="83"/>
    </location>
    <ligand>
        <name>Mg(2+)</name>
        <dbReference type="ChEBI" id="CHEBI:18420"/>
        <label>1</label>
    </ligand>
</feature>
<feature type="binding site" evidence="9">
    <location>
        <position position="65"/>
    </location>
    <ligand>
        <name>substrate</name>
    </ligand>
</feature>
<feature type="binding site" evidence="9">
    <location>
        <position position="206"/>
    </location>
    <ligand>
        <name>substrate</name>
    </ligand>
</feature>
<dbReference type="InterPro" id="IPR006240">
    <property type="entry name" value="CysQ"/>
</dbReference>
<dbReference type="PANTHER" id="PTHR43028:SF5">
    <property type="entry name" value="3'(2'),5'-BISPHOSPHATE NUCLEOTIDASE 1"/>
    <property type="match status" value="1"/>
</dbReference>
<evidence type="ECO:0000256" key="6">
    <source>
        <dbReference type="ARBA" id="ARBA00022801"/>
    </source>
</evidence>
<sequence length="254" mass="28532">MYNSINALKTLITEAGQIALKVKDSGIIVNYKADNSPVTNADQEISQFIYQGLQMIAPEITVICEERFKQQLTTNIFWLIDPIDGTRSYIRGEESYTVNIALIKDNIPIIGLIYQPATSKLYYTDSNHGLCIEQNQVLLKQNQRASGNDQYVAVVGAQDLDENTSIFLQNHNVRKITNISSSIKLCLIAEGSADIYPKFEQTMEWDIAAGHALIIAGGGNITDLHGQQLMYGKHNFENHHFLAFSKYWLNDKSI</sequence>
<dbReference type="InterPro" id="IPR020550">
    <property type="entry name" value="Inositol_monophosphatase_CS"/>
</dbReference>
<dbReference type="EMBL" id="CP112932">
    <property type="protein sequence ID" value="WPY01414.1"/>
    <property type="molecule type" value="Genomic_DNA"/>
</dbReference>
<protein>
    <recommendedName>
        <fullName evidence="9">3'(2'),5'-bisphosphate nucleotidase CysQ</fullName>
        <ecNumber evidence="9">3.1.3.7</ecNumber>
    </recommendedName>
    <alternativeName>
        <fullName evidence="9">3'(2'),5-bisphosphonucleoside 3'(2')-phosphohydrolase</fullName>
    </alternativeName>
    <alternativeName>
        <fullName evidence="9">3'-phosphoadenosine 5'-phosphate phosphatase</fullName>
        <shortName evidence="9">PAP phosphatase</shortName>
    </alternativeName>
</protein>
<feature type="binding site" evidence="9">
    <location>
        <position position="206"/>
    </location>
    <ligand>
        <name>Mg(2+)</name>
        <dbReference type="ChEBI" id="CHEBI:18420"/>
        <label>2</label>
    </ligand>
</feature>
<comment type="function">
    <text evidence="9">Converts adenosine-3',5'-bisphosphate (PAP) to AMP.</text>
</comment>
<evidence type="ECO:0000313" key="10">
    <source>
        <dbReference type="EMBL" id="WPY01414.1"/>
    </source>
</evidence>
<reference evidence="10 11" key="1">
    <citation type="submission" date="2022-10" db="EMBL/GenBank/DDBJ databases">
        <title>Host association and intracellularity evolved multiple times independently in the Rickettsiales.</title>
        <authorList>
            <person name="Castelli M."/>
            <person name="Nardi T."/>
            <person name="Gammuto L."/>
            <person name="Bellinzona G."/>
            <person name="Sabaneyeva E."/>
            <person name="Potekhin A."/>
            <person name="Serra V."/>
            <person name="Petroni G."/>
            <person name="Sassera D."/>
        </authorList>
    </citation>
    <scope>NUCLEOTIDE SEQUENCE [LARGE SCALE GENOMIC DNA]</scope>
    <source>
        <strain evidence="10 11">Kr 154-4</strain>
    </source>
</reference>
<feature type="binding site" evidence="9">
    <location>
        <position position="81"/>
    </location>
    <ligand>
        <name>Mg(2+)</name>
        <dbReference type="ChEBI" id="CHEBI:18420"/>
        <label>2</label>
    </ligand>
</feature>
<dbReference type="EC" id="3.1.3.7" evidence="9"/>
<keyword evidence="11" id="KW-1185">Reference proteome</keyword>
<comment type="similarity">
    <text evidence="2 9">Belongs to the inositol monophosphatase superfamily. CysQ family.</text>
</comment>
<feature type="binding site" evidence="9">
    <location>
        <begin position="83"/>
        <end position="86"/>
    </location>
    <ligand>
        <name>substrate</name>
    </ligand>
</feature>
<evidence type="ECO:0000256" key="9">
    <source>
        <dbReference type="HAMAP-Rule" id="MF_02095"/>
    </source>
</evidence>
<dbReference type="PROSITE" id="PS00630">
    <property type="entry name" value="IMP_2"/>
    <property type="match status" value="1"/>
</dbReference>
<comment type="cofactor">
    <cofactor evidence="9">
        <name>Mg(2+)</name>
        <dbReference type="ChEBI" id="CHEBI:18420"/>
    </cofactor>
</comment>
<comment type="catalytic activity">
    <reaction evidence="1 9">
        <text>adenosine 3',5'-bisphosphate + H2O = AMP + phosphate</text>
        <dbReference type="Rhea" id="RHEA:10040"/>
        <dbReference type="ChEBI" id="CHEBI:15377"/>
        <dbReference type="ChEBI" id="CHEBI:43474"/>
        <dbReference type="ChEBI" id="CHEBI:58343"/>
        <dbReference type="ChEBI" id="CHEBI:456215"/>
        <dbReference type="EC" id="3.1.3.7"/>
    </reaction>
</comment>
<evidence type="ECO:0000256" key="7">
    <source>
        <dbReference type="ARBA" id="ARBA00022842"/>
    </source>
</evidence>
<evidence type="ECO:0000256" key="1">
    <source>
        <dbReference type="ARBA" id="ARBA00001625"/>
    </source>
</evidence>
<evidence type="ECO:0000313" key="11">
    <source>
        <dbReference type="Proteomes" id="UP001326613"/>
    </source>
</evidence>
<dbReference type="CDD" id="cd01638">
    <property type="entry name" value="CysQ"/>
    <property type="match status" value="1"/>
</dbReference>
<dbReference type="PROSITE" id="PS00629">
    <property type="entry name" value="IMP_1"/>
    <property type="match status" value="1"/>
</dbReference>
<dbReference type="InterPro" id="IPR000760">
    <property type="entry name" value="Inositol_monophosphatase-like"/>
</dbReference>
<evidence type="ECO:0000256" key="2">
    <source>
        <dbReference type="ARBA" id="ARBA00005289"/>
    </source>
</evidence>
<dbReference type="SUPFAM" id="SSF56655">
    <property type="entry name" value="Carbohydrate phosphatase"/>
    <property type="match status" value="1"/>
</dbReference>
<evidence type="ECO:0000256" key="3">
    <source>
        <dbReference type="ARBA" id="ARBA00022475"/>
    </source>
</evidence>
<dbReference type="Proteomes" id="UP001326613">
    <property type="component" value="Chromosome"/>
</dbReference>
<dbReference type="InterPro" id="IPR050725">
    <property type="entry name" value="CysQ/Inositol_MonoPase"/>
</dbReference>
<keyword evidence="5 9" id="KW-0479">Metal-binding</keyword>
<feature type="binding site" evidence="9">
    <location>
        <position position="84"/>
    </location>
    <ligand>
        <name>Mg(2+)</name>
        <dbReference type="ChEBI" id="CHEBI:18420"/>
        <label>2</label>
    </ligand>
</feature>
<dbReference type="RefSeq" id="WP_323738189.1">
    <property type="nucleotide sequence ID" value="NZ_CP112932.1"/>
</dbReference>
<dbReference type="Gene3D" id="3.40.190.80">
    <property type="match status" value="1"/>
</dbReference>
<name>A0ABZ0UTQ2_9RICK</name>
<dbReference type="Pfam" id="PF00459">
    <property type="entry name" value="Inositol_P"/>
    <property type="match status" value="1"/>
</dbReference>
<keyword evidence="6 9" id="KW-0378">Hydrolase</keyword>
<keyword evidence="8 9" id="KW-0472">Membrane</keyword>
<gene>
    <name evidence="9" type="primary">cysQ</name>
    <name evidence="10" type="ORF">Trichorick_01326</name>
</gene>
<accession>A0ABZ0UTQ2</accession>
<dbReference type="InterPro" id="IPR020583">
    <property type="entry name" value="Inositol_monoP_metal-BS"/>
</dbReference>